<dbReference type="AlphaFoldDB" id="A0A2J6T1B8"/>
<dbReference type="SMART" id="SM00506">
    <property type="entry name" value="A1pp"/>
    <property type="match status" value="1"/>
</dbReference>
<proteinExistence type="predicted"/>
<feature type="domain" description="Macro" evidence="1">
    <location>
        <begin position="1"/>
        <end position="209"/>
    </location>
</feature>
<accession>A0A2J6T1B8</accession>
<sequence length="209" mass="23292">MISPGTPLIGESGSLIHRSPDGRLEIRRAIMSSFPAEAIVNATDKFMTINTANVRGAEHQIIHAAGSELRNHLHYNYHFGLPVGDALATSSFEAQNCWYIIHVNGPDFESRRRCVMPLLKQQLADCYRRCMEEAFSLGLKSIAFPCIGTGLMGWPRCEAARIGVATVRAWLRHRIHGEARRAVIGRVTFLADPVGRQAHQEQAWCAAFR</sequence>
<protein>
    <submittedName>
        <fullName evidence="2">Macro domain-like protein</fullName>
    </submittedName>
</protein>
<dbReference type="STRING" id="1095630.A0A2J6T1B8"/>
<dbReference type="InterPro" id="IPR002589">
    <property type="entry name" value="Macro_dom"/>
</dbReference>
<dbReference type="Pfam" id="PF01661">
    <property type="entry name" value="Macro"/>
    <property type="match status" value="1"/>
</dbReference>
<dbReference type="PANTHER" id="PTHR11106">
    <property type="entry name" value="GANGLIOSIDE INDUCED DIFFERENTIATION ASSOCIATED PROTEIN 2-RELATED"/>
    <property type="match status" value="1"/>
</dbReference>
<evidence type="ECO:0000313" key="2">
    <source>
        <dbReference type="EMBL" id="PMD56815.1"/>
    </source>
</evidence>
<evidence type="ECO:0000259" key="1">
    <source>
        <dbReference type="PROSITE" id="PS51154"/>
    </source>
</evidence>
<dbReference type="InParanoid" id="A0A2J6T1B8"/>
<dbReference type="PROSITE" id="PS51154">
    <property type="entry name" value="MACRO"/>
    <property type="match status" value="1"/>
</dbReference>
<dbReference type="Gene3D" id="3.40.220.10">
    <property type="entry name" value="Leucine Aminopeptidase, subunit E, domain 1"/>
    <property type="match status" value="1"/>
</dbReference>
<dbReference type="EMBL" id="KZ613847">
    <property type="protein sequence ID" value="PMD56815.1"/>
    <property type="molecule type" value="Genomic_DNA"/>
</dbReference>
<dbReference type="Proteomes" id="UP000235371">
    <property type="component" value="Unassembled WGS sequence"/>
</dbReference>
<dbReference type="PANTHER" id="PTHR11106:SF27">
    <property type="entry name" value="MACRO DOMAIN-CONTAINING PROTEIN"/>
    <property type="match status" value="1"/>
</dbReference>
<gene>
    <name evidence="2" type="ORF">K444DRAFT_615241</name>
</gene>
<dbReference type="RefSeq" id="XP_024733719.1">
    <property type="nucleotide sequence ID" value="XM_024880690.1"/>
</dbReference>
<evidence type="ECO:0000313" key="3">
    <source>
        <dbReference type="Proteomes" id="UP000235371"/>
    </source>
</evidence>
<dbReference type="SUPFAM" id="SSF52949">
    <property type="entry name" value="Macro domain-like"/>
    <property type="match status" value="1"/>
</dbReference>
<keyword evidence="3" id="KW-1185">Reference proteome</keyword>
<reference evidence="2 3" key="1">
    <citation type="submission" date="2016-04" db="EMBL/GenBank/DDBJ databases">
        <title>A degradative enzymes factory behind the ericoid mycorrhizal symbiosis.</title>
        <authorList>
            <consortium name="DOE Joint Genome Institute"/>
            <person name="Martino E."/>
            <person name="Morin E."/>
            <person name="Grelet G."/>
            <person name="Kuo A."/>
            <person name="Kohler A."/>
            <person name="Daghino S."/>
            <person name="Barry K."/>
            <person name="Choi C."/>
            <person name="Cichocki N."/>
            <person name="Clum A."/>
            <person name="Copeland A."/>
            <person name="Hainaut M."/>
            <person name="Haridas S."/>
            <person name="Labutti K."/>
            <person name="Lindquist E."/>
            <person name="Lipzen A."/>
            <person name="Khouja H.-R."/>
            <person name="Murat C."/>
            <person name="Ohm R."/>
            <person name="Olson A."/>
            <person name="Spatafora J."/>
            <person name="Veneault-Fourrey C."/>
            <person name="Henrissat B."/>
            <person name="Grigoriev I."/>
            <person name="Martin F."/>
            <person name="Perotto S."/>
        </authorList>
    </citation>
    <scope>NUCLEOTIDE SEQUENCE [LARGE SCALE GENOMIC DNA]</scope>
    <source>
        <strain evidence="2 3">E</strain>
    </source>
</reference>
<dbReference type="GeneID" id="36588767"/>
<dbReference type="OrthoDB" id="6077599at2759"/>
<organism evidence="2 3">
    <name type="scientific">Hyaloscypha bicolor E</name>
    <dbReference type="NCBI Taxonomy" id="1095630"/>
    <lineage>
        <taxon>Eukaryota</taxon>
        <taxon>Fungi</taxon>
        <taxon>Dikarya</taxon>
        <taxon>Ascomycota</taxon>
        <taxon>Pezizomycotina</taxon>
        <taxon>Leotiomycetes</taxon>
        <taxon>Helotiales</taxon>
        <taxon>Hyaloscyphaceae</taxon>
        <taxon>Hyaloscypha</taxon>
        <taxon>Hyaloscypha bicolor</taxon>
    </lineage>
</organism>
<name>A0A2J6T1B8_9HELO</name>
<dbReference type="InterPro" id="IPR043472">
    <property type="entry name" value="Macro_dom-like"/>
</dbReference>